<gene>
    <name evidence="1" type="ORF">ACFOMH_07335</name>
</gene>
<organism evidence="1 2">
    <name type="scientific">Paracoccus mangrovi</name>
    <dbReference type="NCBI Taxonomy" id="1715645"/>
    <lineage>
        <taxon>Bacteria</taxon>
        <taxon>Pseudomonadati</taxon>
        <taxon>Pseudomonadota</taxon>
        <taxon>Alphaproteobacteria</taxon>
        <taxon>Rhodobacterales</taxon>
        <taxon>Paracoccaceae</taxon>
        <taxon>Paracoccus</taxon>
    </lineage>
</organism>
<proteinExistence type="predicted"/>
<name>A0ABV7R1E3_9RHOB</name>
<dbReference type="Pfam" id="PF10649">
    <property type="entry name" value="DUF2478"/>
    <property type="match status" value="1"/>
</dbReference>
<keyword evidence="2" id="KW-1185">Reference proteome</keyword>
<protein>
    <submittedName>
        <fullName evidence="1">DUF2478 domain-containing protein</fullName>
    </submittedName>
</protein>
<evidence type="ECO:0000313" key="2">
    <source>
        <dbReference type="Proteomes" id="UP001595721"/>
    </source>
</evidence>
<dbReference type="EMBL" id="JBHRXJ010000004">
    <property type="protein sequence ID" value="MFC3527989.1"/>
    <property type="molecule type" value="Genomic_DNA"/>
</dbReference>
<evidence type="ECO:0000313" key="1">
    <source>
        <dbReference type="EMBL" id="MFC3527989.1"/>
    </source>
</evidence>
<comment type="caution">
    <text evidence="1">The sequence shown here is derived from an EMBL/GenBank/DDBJ whole genome shotgun (WGS) entry which is preliminary data.</text>
</comment>
<sequence length="170" mass="17947">MMLGFVTVNDIAGAADRLLAGTADTLAAQGLKLAGAVQDNLDRGPGHDCDMDLRILGDSGPAIRISQSLGPHATACRLDSGALQQAVARAEAVLARGADLVIVNKFGKQESYGRGFRDFIAEALARDIPVLLSVPVDQLPGFHEFAGDLAEALRPETVLDWCRAKTRRAA</sequence>
<dbReference type="InterPro" id="IPR018912">
    <property type="entry name" value="DUF2478"/>
</dbReference>
<dbReference type="RefSeq" id="WP_377743593.1">
    <property type="nucleotide sequence ID" value="NZ_JBHRXJ010000004.1"/>
</dbReference>
<dbReference type="Proteomes" id="UP001595721">
    <property type="component" value="Unassembled WGS sequence"/>
</dbReference>
<accession>A0ABV7R1E3</accession>
<reference evidence="2" key="1">
    <citation type="journal article" date="2019" name="Int. J. Syst. Evol. Microbiol.">
        <title>The Global Catalogue of Microorganisms (GCM) 10K type strain sequencing project: providing services to taxonomists for standard genome sequencing and annotation.</title>
        <authorList>
            <consortium name="The Broad Institute Genomics Platform"/>
            <consortium name="The Broad Institute Genome Sequencing Center for Infectious Disease"/>
            <person name="Wu L."/>
            <person name="Ma J."/>
        </authorList>
    </citation>
    <scope>NUCLEOTIDE SEQUENCE [LARGE SCALE GENOMIC DNA]</scope>
    <source>
        <strain evidence="2">KCTC 42899</strain>
    </source>
</reference>